<dbReference type="EMBL" id="CP013615">
    <property type="protein sequence ID" value="AMN31356.1"/>
    <property type="molecule type" value="Genomic_DNA"/>
</dbReference>
<evidence type="ECO:0000256" key="1">
    <source>
        <dbReference type="SAM" id="MobiDB-lite"/>
    </source>
</evidence>
<dbReference type="AlphaFoldDB" id="A0A140GS47"/>
<protein>
    <submittedName>
        <fullName evidence="3">DNA integrity scanning protein DisA</fullName>
    </submittedName>
</protein>
<keyword evidence="3" id="KW-0614">Plasmid</keyword>
<dbReference type="OrthoDB" id="1632179at2"/>
<dbReference type="RefSeq" id="WP_061429933.1">
    <property type="nucleotide sequence ID" value="NZ_CP013615.1"/>
</dbReference>
<dbReference type="SMART" id="SM00327">
    <property type="entry name" value="VWA"/>
    <property type="match status" value="1"/>
</dbReference>
<dbReference type="PROSITE" id="PS50234">
    <property type="entry name" value="VWFA"/>
    <property type="match status" value="1"/>
</dbReference>
<dbReference type="InterPro" id="IPR036465">
    <property type="entry name" value="vWFA_dom_sf"/>
</dbReference>
<feature type="compositionally biased region" description="Low complexity" evidence="1">
    <location>
        <begin position="282"/>
        <end position="417"/>
    </location>
</feature>
<dbReference type="InterPro" id="IPR051928">
    <property type="entry name" value="NorD/CobT"/>
</dbReference>
<geneLocation type="plasmid" evidence="3 4">
    <name>pJFP838A</name>
</geneLocation>
<proteinExistence type="predicted"/>
<feature type="domain" description="VWFA" evidence="2">
    <location>
        <begin position="564"/>
        <end position="746"/>
    </location>
</feature>
<gene>
    <name evidence="3" type="ORF">JFP838_pA0440</name>
</gene>
<name>A0A140GS47_CLOPF</name>
<reference evidence="3 4" key="1">
    <citation type="journal article" date="2016" name="PLoS ONE">
        <title>Plasmid Characterization and Chromosome Analysis of Two netF+ Clostridium perfringens Isolates Associated with Foal and Canine Necrotizing Enteritis.</title>
        <authorList>
            <person name="Mehdizadeh Gohari I."/>
            <person name="Kropinski A.M."/>
            <person name="Weese S.J."/>
            <person name="Parreira V.R."/>
            <person name="Whitehead A.E."/>
            <person name="Boerlin P."/>
            <person name="Prescott J.F."/>
        </authorList>
    </citation>
    <scope>NUCLEOTIDE SEQUENCE [LARGE SCALE GENOMIC DNA]</scope>
    <source>
        <strain evidence="3 4">JP838</strain>
        <plasmid evidence="4">Plasmid pJFP838A</plasmid>
    </source>
</reference>
<evidence type="ECO:0000259" key="2">
    <source>
        <dbReference type="PROSITE" id="PS50234"/>
    </source>
</evidence>
<dbReference type="PANTHER" id="PTHR41248:SF1">
    <property type="entry name" value="NORD PROTEIN"/>
    <property type="match status" value="1"/>
</dbReference>
<dbReference type="PANTHER" id="PTHR41248">
    <property type="entry name" value="NORD PROTEIN"/>
    <property type="match status" value="1"/>
</dbReference>
<evidence type="ECO:0000313" key="4">
    <source>
        <dbReference type="Proteomes" id="UP000070260"/>
    </source>
</evidence>
<dbReference type="Proteomes" id="UP000070260">
    <property type="component" value="Plasmid pJFP838A"/>
</dbReference>
<dbReference type="InterPro" id="IPR002035">
    <property type="entry name" value="VWF_A"/>
</dbReference>
<dbReference type="PATRIC" id="fig|1502.177.peg.3651"/>
<accession>A0A140GS47</accession>
<sequence>MKSNKLTSKESINLYFNREKIFKRLNNIAYFILGEDKKINFKLNIGGDSFTDGKNVTVGLPELFIGREKAEILLALKALVAHEISHVVDSDFSVLSNFLKRESYRLEVNYQIPQSVGKEVAHHIYNSIEDGRIERRVVNRLRGIKKSINFLNLSFYEISKIKKEESTDFLYNITSLAVIGLDTKGFKEEYSETITMEYMDKIRPLIKKGIMQNTASSCADVCSQLLDVIGPYIKELYLKEEEFDNLNNFEDYNTSSPKNDDIEYTQSSHPFDEISSSDESSDNSNSNSSDKSSDNGNSNSSDKSSDNGNSNSSDKSSDNGNSNSSDKSSDNGNLNSLDESSNNGNSNSSDKSSDNGNLNSSDKSSDNGNSNSSDKSSDNGNSNSSDKSSNNGNSNSSDKSSDNGNLNSLDESSNNGNLNSLKEIERLLELIKNDALKEAVKEIDNIDKSDKKDKEMLKEEEKEREQYRINMEDILKINEKGKLKAIFNCEKNNIKNTNLKLDNYYSKKIRVFRRELEKLLKNKNEFNYKFQKRGTLDLNSLWRTSIDKNDIFCRKQIPCIDNYVFYILVDSSGSMLADNKKKEAFTACAILEEIVKGLIPLKIVSFRAYYNEVHHSIIKDFDDEKKFNYSLENDKLINVNNGNNDGFSIKVASTELLKRPEKNKVLIVLSDGLPSVSTITGRPVEDVKEAVKEARKSGINVFSVFFGLKSERERNLEVYKYMYGQNIINSEIEDISYNLMKLFKRTVFK</sequence>
<organism evidence="3 4">
    <name type="scientific">Clostridium perfringens</name>
    <dbReference type="NCBI Taxonomy" id="1502"/>
    <lineage>
        <taxon>Bacteria</taxon>
        <taxon>Bacillati</taxon>
        <taxon>Bacillota</taxon>
        <taxon>Clostridia</taxon>
        <taxon>Eubacteriales</taxon>
        <taxon>Clostridiaceae</taxon>
        <taxon>Clostridium</taxon>
    </lineage>
</organism>
<evidence type="ECO:0000313" key="3">
    <source>
        <dbReference type="EMBL" id="AMN31356.1"/>
    </source>
</evidence>
<dbReference type="Gene3D" id="3.40.50.410">
    <property type="entry name" value="von Willebrand factor, type A domain"/>
    <property type="match status" value="1"/>
</dbReference>
<dbReference type="SUPFAM" id="SSF53300">
    <property type="entry name" value="vWA-like"/>
    <property type="match status" value="1"/>
</dbReference>
<feature type="region of interest" description="Disordered" evidence="1">
    <location>
        <begin position="249"/>
        <end position="417"/>
    </location>
</feature>